<dbReference type="InterPro" id="IPR051785">
    <property type="entry name" value="MMCE/EMCE_epimerase"/>
</dbReference>
<protein>
    <submittedName>
        <fullName evidence="3">ARAD1C00330p</fullName>
    </submittedName>
</protein>
<organism evidence="3">
    <name type="scientific">Blastobotrys adeninivorans</name>
    <name type="common">Yeast</name>
    <name type="synonym">Arxula adeninivorans</name>
    <dbReference type="NCBI Taxonomy" id="409370"/>
    <lineage>
        <taxon>Eukaryota</taxon>
        <taxon>Fungi</taxon>
        <taxon>Dikarya</taxon>
        <taxon>Ascomycota</taxon>
        <taxon>Saccharomycotina</taxon>
        <taxon>Dipodascomycetes</taxon>
        <taxon>Dipodascales</taxon>
        <taxon>Trichomonascaceae</taxon>
        <taxon>Blastobotrys</taxon>
    </lineage>
</organism>
<evidence type="ECO:0000259" key="2">
    <source>
        <dbReference type="PROSITE" id="PS51819"/>
    </source>
</evidence>
<dbReference type="GO" id="GO:0046872">
    <property type="term" value="F:metal ion binding"/>
    <property type="evidence" value="ECO:0007669"/>
    <property type="project" value="UniProtKB-KW"/>
</dbReference>
<dbReference type="InterPro" id="IPR029068">
    <property type="entry name" value="Glyas_Bleomycin-R_OHBP_Dase"/>
</dbReference>
<dbReference type="GO" id="GO:0004493">
    <property type="term" value="F:methylmalonyl-CoA epimerase activity"/>
    <property type="evidence" value="ECO:0007669"/>
    <property type="project" value="TreeGrafter"/>
</dbReference>
<evidence type="ECO:0000313" key="3">
    <source>
        <dbReference type="EMBL" id="CDP33908.1"/>
    </source>
</evidence>
<dbReference type="AlphaFoldDB" id="A0A060SYV9"/>
<name>A0A060SYV9_BLAAD</name>
<proteinExistence type="predicted"/>
<dbReference type="Pfam" id="PF00903">
    <property type="entry name" value="Glyoxalase"/>
    <property type="match status" value="1"/>
</dbReference>
<feature type="domain" description="VOC" evidence="2">
    <location>
        <begin position="188"/>
        <end position="314"/>
    </location>
</feature>
<dbReference type="Gene3D" id="3.10.180.10">
    <property type="entry name" value="2,3-Dihydroxybiphenyl 1,2-Dioxygenase, domain 1"/>
    <property type="match status" value="2"/>
</dbReference>
<accession>A0A060SYV9</accession>
<dbReference type="FunFam" id="3.10.180.10:FF:000039">
    <property type="entry name" value="Trihydroxytoluene oxygenase (AFU_orthologue AFUA_8G02470)"/>
    <property type="match status" value="1"/>
</dbReference>
<evidence type="ECO:0000256" key="1">
    <source>
        <dbReference type="ARBA" id="ARBA00022723"/>
    </source>
</evidence>
<dbReference type="SUPFAM" id="SSF54593">
    <property type="entry name" value="Glyoxalase/Bleomycin resistance protein/Dihydroxybiphenyl dioxygenase"/>
    <property type="match status" value="1"/>
</dbReference>
<dbReference type="EMBL" id="HG937693">
    <property type="protein sequence ID" value="CDP33908.1"/>
    <property type="molecule type" value="Genomic_DNA"/>
</dbReference>
<dbReference type="InterPro" id="IPR004360">
    <property type="entry name" value="Glyas_Fos-R_dOase_dom"/>
</dbReference>
<dbReference type="PROSITE" id="PS51819">
    <property type="entry name" value="VOC"/>
    <property type="match status" value="1"/>
</dbReference>
<dbReference type="InterPro" id="IPR037523">
    <property type="entry name" value="VOC_core"/>
</dbReference>
<dbReference type="GO" id="GO:0005739">
    <property type="term" value="C:mitochondrion"/>
    <property type="evidence" value="ECO:0007669"/>
    <property type="project" value="TreeGrafter"/>
</dbReference>
<gene>
    <name evidence="3" type="ORF">GNLVRS02_ARAD1C00330g</name>
</gene>
<dbReference type="GO" id="GO:0046491">
    <property type="term" value="P:L-methylmalonyl-CoA metabolic process"/>
    <property type="evidence" value="ECO:0007669"/>
    <property type="project" value="TreeGrafter"/>
</dbReference>
<dbReference type="PANTHER" id="PTHR43048">
    <property type="entry name" value="METHYLMALONYL-COA EPIMERASE"/>
    <property type="match status" value="1"/>
</dbReference>
<dbReference type="CDD" id="cd07267">
    <property type="entry name" value="THT_Oxygenase_N"/>
    <property type="match status" value="1"/>
</dbReference>
<dbReference type="PhylomeDB" id="A0A060SYV9"/>
<dbReference type="FunFam" id="3.10.180.10:FF:000034">
    <property type="entry name" value="Glyoxalase/Bleomycin resistance protein/Dihydroxybiphenyl dioxygenase"/>
    <property type="match status" value="1"/>
</dbReference>
<keyword evidence="1" id="KW-0479">Metal-binding</keyword>
<sequence>MANVHHGKAVRDVDDASALSTDQDQFRRNFSIDQSKQIKLVKLVHMRYQHPQLDEITTFLEDFGMTVAKRTDTKVWYKGYGEDPYVYYAQKGEKKFLGGCFEVESVEELEKASRLLPNASPIQDLDDSPGGGKMVTVYDPTGFPVNLIFGQQRHRSELPQPLQFNYEKHKPRIRQFQRFTPGPSPVHKLGHYGLCVRNFDEQFKFYIENFNLVPSDILYVTEGGKRKNVAVFAHVDRGDDYVDHHTFFMSGAEKDHVHHCSFEVHDYDTQNLGHYWLASKGYKPVWGVGRHILGSQLFDYWWDTTGNMIEHYTDGDLVNKHSPVDYCPAGPDSLYVWGPKVPSTFLD</sequence>
<reference evidence="3" key="2">
    <citation type="submission" date="2014-06" db="EMBL/GenBank/DDBJ databases">
        <title>The complete genome of Blastobotrys (Arxula) adeninivorans LS3 - a yeast of biotechnological interest.</title>
        <authorList>
            <person name="Kunze G."/>
            <person name="Gaillardin C."/>
            <person name="Czernicka M."/>
            <person name="Durrens P."/>
            <person name="Martin T."/>
            <person name="Boer E."/>
            <person name="Gabaldon T."/>
            <person name="Cruz J."/>
            <person name="Talla E."/>
            <person name="Marck C."/>
            <person name="Goffeau A."/>
            <person name="Barbe V."/>
            <person name="Baret P."/>
            <person name="Baronian K."/>
            <person name="Beier S."/>
            <person name="Bleykasten C."/>
            <person name="Bode R."/>
            <person name="Casaregola S."/>
            <person name="Despons L."/>
            <person name="Fairhead C."/>
            <person name="Giersberg M."/>
            <person name="Gierski P."/>
            <person name="Hahnel U."/>
            <person name="Hartmann A."/>
            <person name="Jankowska D."/>
            <person name="Jubin C."/>
            <person name="Jung P."/>
            <person name="Lafontaine I."/>
            <person name="Leh-Louis V."/>
            <person name="Lemaire M."/>
            <person name="Marcet-Houben M."/>
            <person name="Mascher M."/>
            <person name="Morel G."/>
            <person name="Richard G.-F."/>
            <person name="Riechen J."/>
            <person name="Sacerdot C."/>
            <person name="Sarkar A."/>
            <person name="Savel G."/>
            <person name="Schacherer J."/>
            <person name="Sherman D."/>
            <person name="Straub M.-L."/>
            <person name="Stein N."/>
            <person name="Thierry A."/>
            <person name="Trautwein-Schult A."/>
            <person name="Westhof E."/>
            <person name="Worch S."/>
            <person name="Dujon B."/>
            <person name="Souciet J.-L."/>
            <person name="Wincker P."/>
            <person name="Scholz U."/>
            <person name="Neuveglise N."/>
        </authorList>
    </citation>
    <scope>NUCLEOTIDE SEQUENCE</scope>
    <source>
        <strain evidence="3">LS3</strain>
    </source>
</reference>
<dbReference type="PANTHER" id="PTHR43048:SF3">
    <property type="entry name" value="METHYLMALONYL-COA EPIMERASE, MITOCHONDRIAL"/>
    <property type="match status" value="1"/>
</dbReference>
<reference evidence="3" key="1">
    <citation type="submission" date="2014-02" db="EMBL/GenBank/DDBJ databases">
        <authorList>
            <person name="Genoscope - CEA"/>
        </authorList>
    </citation>
    <scope>NUCLEOTIDE SEQUENCE</scope>
    <source>
        <strain evidence="3">LS3</strain>
    </source>
</reference>